<evidence type="ECO:0000256" key="1">
    <source>
        <dbReference type="SAM" id="MobiDB-lite"/>
    </source>
</evidence>
<dbReference type="EMBL" id="AVOT02041315">
    <property type="protein sequence ID" value="MBW0536610.1"/>
    <property type="molecule type" value="Genomic_DNA"/>
</dbReference>
<dbReference type="Pfam" id="PF22936">
    <property type="entry name" value="Pol_BBD"/>
    <property type="match status" value="1"/>
</dbReference>
<comment type="caution">
    <text evidence="3">The sequence shown here is derived from an EMBL/GenBank/DDBJ whole genome shotgun (WGS) entry which is preliminary data.</text>
</comment>
<dbReference type="OrthoDB" id="2506384at2759"/>
<keyword evidence="4" id="KW-1185">Reference proteome</keyword>
<proteinExistence type="predicted"/>
<accession>A0A9Q3F8F9</accession>
<organism evidence="3 4">
    <name type="scientific">Austropuccinia psidii MF-1</name>
    <dbReference type="NCBI Taxonomy" id="1389203"/>
    <lineage>
        <taxon>Eukaryota</taxon>
        <taxon>Fungi</taxon>
        <taxon>Dikarya</taxon>
        <taxon>Basidiomycota</taxon>
        <taxon>Pucciniomycotina</taxon>
        <taxon>Pucciniomycetes</taxon>
        <taxon>Pucciniales</taxon>
        <taxon>Sphaerophragmiaceae</taxon>
        <taxon>Austropuccinia</taxon>
    </lineage>
</organism>
<gene>
    <name evidence="3" type="ORF">O181_076325</name>
</gene>
<name>A0A9Q3F8F9_9BASI</name>
<sequence>MSAAPTIPPTGDHSSSDDEGYQTEIIALTQENWVQWSCQLESILAGKGHENLFSANRITISSDVAAAFFIQSLNQDHKLSGLVQTLYDIKPFELNNVLDRVAVEHCCQGPVLDLSLAVDNKQKEPEQSKSSKKGGSQNKNRGGNRGKGKNHTNANTKRNEESLQRLDPLEKKFSKLELNAKNSNVNVITEAHKEKPEDFQHSDSDAYVTTDKVLTLGSGVPNQIYLDSGAGRSVVNNLSFLTNITQVKKQVNTYADPVRITHQGTLIFRGVHLTPVYYAPEGKVNLLSVSELLDHGLRPVFKGVAFLMKQDKKIITVFHQLGNLFATKIQSQSIFSMGSVKDRKDWHEVLGHPSGEYIKNLFDNKKLSGSFISTNECQVCLHAKLKRLPHSWSLPTTYSPFIKIHINTLEISPPS</sequence>
<dbReference type="InterPro" id="IPR054722">
    <property type="entry name" value="PolX-like_BBD"/>
</dbReference>
<dbReference type="Proteomes" id="UP000765509">
    <property type="component" value="Unassembled WGS sequence"/>
</dbReference>
<protein>
    <recommendedName>
        <fullName evidence="2">Retrovirus-related Pol polyprotein from transposon TNT 1-94-like beta-barrel domain-containing protein</fullName>
    </recommendedName>
</protein>
<evidence type="ECO:0000259" key="2">
    <source>
        <dbReference type="Pfam" id="PF22936"/>
    </source>
</evidence>
<feature type="compositionally biased region" description="Basic and acidic residues" evidence="1">
    <location>
        <begin position="120"/>
        <end position="129"/>
    </location>
</feature>
<reference evidence="3" key="1">
    <citation type="submission" date="2021-03" db="EMBL/GenBank/DDBJ databases">
        <title>Draft genome sequence of rust myrtle Austropuccinia psidii MF-1, a brazilian biotype.</title>
        <authorList>
            <person name="Quecine M.C."/>
            <person name="Pachon D.M.R."/>
            <person name="Bonatelli M.L."/>
            <person name="Correr F.H."/>
            <person name="Franceschini L.M."/>
            <person name="Leite T.F."/>
            <person name="Margarido G.R.A."/>
            <person name="Almeida C.A."/>
            <person name="Ferrarezi J.A."/>
            <person name="Labate C.A."/>
        </authorList>
    </citation>
    <scope>NUCLEOTIDE SEQUENCE</scope>
    <source>
        <strain evidence="3">MF-1</strain>
    </source>
</reference>
<feature type="region of interest" description="Disordered" evidence="1">
    <location>
        <begin position="118"/>
        <end position="166"/>
    </location>
</feature>
<feature type="compositionally biased region" description="Basic and acidic residues" evidence="1">
    <location>
        <begin position="157"/>
        <end position="166"/>
    </location>
</feature>
<dbReference type="AlphaFoldDB" id="A0A9Q3F8F9"/>
<evidence type="ECO:0000313" key="3">
    <source>
        <dbReference type="EMBL" id="MBW0536610.1"/>
    </source>
</evidence>
<feature type="domain" description="Retrovirus-related Pol polyprotein from transposon TNT 1-94-like beta-barrel" evidence="2">
    <location>
        <begin position="225"/>
        <end position="296"/>
    </location>
</feature>
<evidence type="ECO:0000313" key="4">
    <source>
        <dbReference type="Proteomes" id="UP000765509"/>
    </source>
</evidence>